<gene>
    <name evidence="1" type="ORF">A2008_05720</name>
</gene>
<dbReference type="Gene3D" id="3.40.50.300">
    <property type="entry name" value="P-loop containing nucleotide triphosphate hydrolases"/>
    <property type="match status" value="1"/>
</dbReference>
<organism evidence="1 2">
    <name type="scientific">Candidatus Wallbacteria bacterium GWC2_49_35</name>
    <dbReference type="NCBI Taxonomy" id="1817813"/>
    <lineage>
        <taxon>Bacteria</taxon>
        <taxon>Candidatus Walliibacteriota</taxon>
    </lineage>
</organism>
<proteinExistence type="predicted"/>
<feature type="non-terminal residue" evidence="1">
    <location>
        <position position="1"/>
    </location>
</feature>
<evidence type="ECO:0008006" key="3">
    <source>
        <dbReference type="Google" id="ProtNLM"/>
    </source>
</evidence>
<name>A0A1F7WYT3_9BACT</name>
<dbReference type="STRING" id="1817813.A2008_05720"/>
<evidence type="ECO:0000313" key="2">
    <source>
        <dbReference type="Proteomes" id="UP000178735"/>
    </source>
</evidence>
<protein>
    <recommendedName>
        <fullName evidence="3">Dephospho-CoA kinase</fullName>
    </recommendedName>
</protein>
<dbReference type="InterPro" id="IPR027417">
    <property type="entry name" value="P-loop_NTPase"/>
</dbReference>
<dbReference type="Proteomes" id="UP000178735">
    <property type="component" value="Unassembled WGS sequence"/>
</dbReference>
<dbReference type="EMBL" id="MGFH01000031">
    <property type="protein sequence ID" value="OGM08002.1"/>
    <property type="molecule type" value="Genomic_DNA"/>
</dbReference>
<accession>A0A1F7WYT3</accession>
<evidence type="ECO:0000313" key="1">
    <source>
        <dbReference type="EMBL" id="OGM08002.1"/>
    </source>
</evidence>
<dbReference type="AlphaFoldDB" id="A0A1F7WYT3"/>
<comment type="caution">
    <text evidence="1">The sequence shown here is derived from an EMBL/GenBank/DDBJ whole genome shotgun (WGS) entry which is preliminary data.</text>
</comment>
<reference evidence="1 2" key="1">
    <citation type="journal article" date="2016" name="Nat. Commun.">
        <title>Thousands of microbial genomes shed light on interconnected biogeochemical processes in an aquifer system.</title>
        <authorList>
            <person name="Anantharaman K."/>
            <person name="Brown C.T."/>
            <person name="Hug L.A."/>
            <person name="Sharon I."/>
            <person name="Castelle C.J."/>
            <person name="Probst A.J."/>
            <person name="Thomas B.C."/>
            <person name="Singh A."/>
            <person name="Wilkins M.J."/>
            <person name="Karaoz U."/>
            <person name="Brodie E.L."/>
            <person name="Williams K.H."/>
            <person name="Hubbard S.S."/>
            <person name="Banfield J.F."/>
        </authorList>
    </citation>
    <scope>NUCLEOTIDE SEQUENCE [LARGE SCALE GENOMIC DNA]</scope>
</reference>
<sequence>KQIAELLYADVFATGDRNQKRIILQKLGDLLRSQNINIFNEALVREIEAKKLAPVVISDVRYSMEYDFFVSRGFIPVKISIEDSVRFERLLTRDGSYPSIETLNHKSENDICAASGNLFVEVDNNHGFAELEKNTAELIENQIINYKKLVSGNTAETAHQTDCYMKSAVM</sequence>